<keyword evidence="3" id="KW-0378">Hydrolase</keyword>
<protein>
    <submittedName>
        <fullName evidence="7">Protease Do-like 9</fullName>
    </submittedName>
</protein>
<organism evidence="7 8">
    <name type="scientific">Hibiscus syriacus</name>
    <name type="common">Rose of Sharon</name>
    <dbReference type="NCBI Taxonomy" id="106335"/>
    <lineage>
        <taxon>Eukaryota</taxon>
        <taxon>Viridiplantae</taxon>
        <taxon>Streptophyta</taxon>
        <taxon>Embryophyta</taxon>
        <taxon>Tracheophyta</taxon>
        <taxon>Spermatophyta</taxon>
        <taxon>Magnoliopsida</taxon>
        <taxon>eudicotyledons</taxon>
        <taxon>Gunneridae</taxon>
        <taxon>Pentapetalae</taxon>
        <taxon>rosids</taxon>
        <taxon>malvids</taxon>
        <taxon>Malvales</taxon>
        <taxon>Malvaceae</taxon>
        <taxon>Malvoideae</taxon>
        <taxon>Hibiscus</taxon>
    </lineage>
</organism>
<dbReference type="Pfam" id="PF17815">
    <property type="entry name" value="PDZ_3"/>
    <property type="match status" value="1"/>
</dbReference>
<evidence type="ECO:0000313" key="8">
    <source>
        <dbReference type="Proteomes" id="UP000436088"/>
    </source>
</evidence>
<proteinExistence type="inferred from homology"/>
<name>A0A6A2XB03_HIBSY</name>
<dbReference type="Pfam" id="PF13365">
    <property type="entry name" value="Trypsin_2"/>
    <property type="match status" value="1"/>
</dbReference>
<evidence type="ECO:0000256" key="5">
    <source>
        <dbReference type="SAM" id="MobiDB-lite"/>
    </source>
</evidence>
<dbReference type="InterPro" id="IPR009003">
    <property type="entry name" value="Peptidase_S1_PA"/>
</dbReference>
<accession>A0A6A2XB03</accession>
<evidence type="ECO:0000256" key="2">
    <source>
        <dbReference type="ARBA" id="ARBA00022670"/>
    </source>
</evidence>
<keyword evidence="4" id="KW-0720">Serine protease</keyword>
<dbReference type="InterPro" id="IPR046449">
    <property type="entry name" value="DEGP_PDZ_sf"/>
</dbReference>
<evidence type="ECO:0000313" key="7">
    <source>
        <dbReference type="EMBL" id="KAE8672432.1"/>
    </source>
</evidence>
<gene>
    <name evidence="7" type="ORF">F3Y22_tig00111841pilonHSYRG00121</name>
</gene>
<evidence type="ECO:0000256" key="1">
    <source>
        <dbReference type="ARBA" id="ARBA00010541"/>
    </source>
</evidence>
<keyword evidence="2" id="KW-0645">Protease</keyword>
<dbReference type="GO" id="GO:0004252">
    <property type="term" value="F:serine-type endopeptidase activity"/>
    <property type="evidence" value="ECO:0007669"/>
    <property type="project" value="InterPro"/>
</dbReference>
<sequence>MDLEYANATNAAQNAQNDGFIAETAWYRQLPLKMKSKTSHQSDGAEGDKGSLGWGTRSIRSPCGGFPRTETLSKWGSVVGAAIAAGGELGERGGESGSRWMRWEKSVNECSLCGTLYSSEVEERGSDTKYLATVLSIGTECDIAMLTVEDDEFWEGVSPVDFGDLPALQDAVTVVGYPIGGDTISVTSGVVSRIEILSYVHGSTELLGLQIDAAINSGNSGGPAFNDKRNVLSCLGVEWQKMENPDLHLAMGMKPDQKGVLIRRIEPTAPESHLLKPSDIILSFDGSTDEQLVVVSQVLVADINIGYEEIVNTEVIAFNGKPVKNLKNLAKMVDSCKDKYLRFDLEYQQIVVLQTKAAKAAT</sequence>
<feature type="domain" description="Protease Do-like PDZ" evidence="6">
    <location>
        <begin position="287"/>
        <end position="362"/>
    </location>
</feature>
<comment type="similarity">
    <text evidence="1">Belongs to the peptidase S1C family.</text>
</comment>
<dbReference type="Proteomes" id="UP000436088">
    <property type="component" value="Unassembled WGS sequence"/>
</dbReference>
<dbReference type="PANTHER" id="PTHR45980">
    <property type="match status" value="1"/>
</dbReference>
<dbReference type="SUPFAM" id="SSF50494">
    <property type="entry name" value="Trypsin-like serine proteases"/>
    <property type="match status" value="1"/>
</dbReference>
<feature type="region of interest" description="Disordered" evidence="5">
    <location>
        <begin position="37"/>
        <end position="56"/>
    </location>
</feature>
<dbReference type="AlphaFoldDB" id="A0A6A2XB03"/>
<dbReference type="EMBL" id="VEPZ02001445">
    <property type="protein sequence ID" value="KAE8672432.1"/>
    <property type="molecule type" value="Genomic_DNA"/>
</dbReference>
<evidence type="ECO:0000259" key="6">
    <source>
        <dbReference type="Pfam" id="PF17815"/>
    </source>
</evidence>
<dbReference type="Gene3D" id="2.40.10.120">
    <property type="match status" value="1"/>
</dbReference>
<dbReference type="Gene3D" id="3.20.190.20">
    <property type="match status" value="1"/>
</dbReference>
<dbReference type="InterPro" id="IPR041517">
    <property type="entry name" value="DEGP_PDZ"/>
</dbReference>
<evidence type="ECO:0000256" key="4">
    <source>
        <dbReference type="ARBA" id="ARBA00022825"/>
    </source>
</evidence>
<comment type="caution">
    <text evidence="7">The sequence shown here is derived from an EMBL/GenBank/DDBJ whole genome shotgun (WGS) entry which is preliminary data.</text>
</comment>
<evidence type="ECO:0000256" key="3">
    <source>
        <dbReference type="ARBA" id="ARBA00022801"/>
    </source>
</evidence>
<dbReference type="GO" id="GO:0006508">
    <property type="term" value="P:proteolysis"/>
    <property type="evidence" value="ECO:0007669"/>
    <property type="project" value="UniProtKB-KW"/>
</dbReference>
<keyword evidence="8" id="KW-1185">Reference proteome</keyword>
<dbReference type="InterPro" id="IPR001940">
    <property type="entry name" value="Peptidase_S1C"/>
</dbReference>
<dbReference type="PRINTS" id="PR00834">
    <property type="entry name" value="PROTEASES2C"/>
</dbReference>
<dbReference type="PANTHER" id="PTHR45980:SF18">
    <property type="entry name" value="PROTEASE DO-LIKE 9"/>
    <property type="match status" value="1"/>
</dbReference>
<reference evidence="7" key="1">
    <citation type="submission" date="2019-09" db="EMBL/GenBank/DDBJ databases">
        <title>Draft genome information of white flower Hibiscus syriacus.</title>
        <authorList>
            <person name="Kim Y.-M."/>
        </authorList>
    </citation>
    <scope>NUCLEOTIDE SEQUENCE [LARGE SCALE GENOMIC DNA]</scope>
    <source>
        <strain evidence="7">YM2019G1</strain>
    </source>
</reference>